<accession>A0A6A5YZ17</accession>
<sequence length="82" mass="9279">MVGQSVRWDEVLSVLCARGRARVPNSDYFHSPNTQPSHQLHPQIDLTNPRSRSPVKMHNMAPTFTFQPSTTVMQISRQPHAA</sequence>
<keyword evidence="3" id="KW-1185">Reference proteome</keyword>
<reference evidence="2" key="1">
    <citation type="journal article" date="2020" name="Stud. Mycol.">
        <title>101 Dothideomycetes genomes: a test case for predicting lifestyles and emergence of pathogens.</title>
        <authorList>
            <person name="Haridas S."/>
            <person name="Albert R."/>
            <person name="Binder M."/>
            <person name="Bloem J."/>
            <person name="Labutti K."/>
            <person name="Salamov A."/>
            <person name="Andreopoulos B."/>
            <person name="Baker S."/>
            <person name="Barry K."/>
            <person name="Bills G."/>
            <person name="Bluhm B."/>
            <person name="Cannon C."/>
            <person name="Castanera R."/>
            <person name="Culley D."/>
            <person name="Daum C."/>
            <person name="Ezra D."/>
            <person name="Gonzalez J."/>
            <person name="Henrissat B."/>
            <person name="Kuo A."/>
            <person name="Liang C."/>
            <person name="Lipzen A."/>
            <person name="Lutzoni F."/>
            <person name="Magnuson J."/>
            <person name="Mondo S."/>
            <person name="Nolan M."/>
            <person name="Ohm R."/>
            <person name="Pangilinan J."/>
            <person name="Park H.-J."/>
            <person name="Ramirez L."/>
            <person name="Alfaro M."/>
            <person name="Sun H."/>
            <person name="Tritt A."/>
            <person name="Yoshinaga Y."/>
            <person name="Zwiers L.-H."/>
            <person name="Turgeon B."/>
            <person name="Goodwin S."/>
            <person name="Spatafora J."/>
            <person name="Crous P."/>
            <person name="Grigoriev I."/>
        </authorList>
    </citation>
    <scope>NUCLEOTIDE SEQUENCE</scope>
    <source>
        <strain evidence="2">CBS 627.86</strain>
    </source>
</reference>
<dbReference type="Proteomes" id="UP000799770">
    <property type="component" value="Unassembled WGS sequence"/>
</dbReference>
<evidence type="ECO:0000256" key="1">
    <source>
        <dbReference type="SAM" id="MobiDB-lite"/>
    </source>
</evidence>
<gene>
    <name evidence="2" type="ORF">BDV96DRAFT_580589</name>
</gene>
<proteinExistence type="predicted"/>
<evidence type="ECO:0000313" key="2">
    <source>
        <dbReference type="EMBL" id="KAF2112360.1"/>
    </source>
</evidence>
<feature type="compositionally biased region" description="Polar residues" evidence="1">
    <location>
        <begin position="31"/>
        <end position="51"/>
    </location>
</feature>
<organism evidence="2 3">
    <name type="scientific">Lophiotrema nucula</name>
    <dbReference type="NCBI Taxonomy" id="690887"/>
    <lineage>
        <taxon>Eukaryota</taxon>
        <taxon>Fungi</taxon>
        <taxon>Dikarya</taxon>
        <taxon>Ascomycota</taxon>
        <taxon>Pezizomycotina</taxon>
        <taxon>Dothideomycetes</taxon>
        <taxon>Pleosporomycetidae</taxon>
        <taxon>Pleosporales</taxon>
        <taxon>Lophiotremataceae</taxon>
        <taxon>Lophiotrema</taxon>
    </lineage>
</organism>
<name>A0A6A5YZ17_9PLEO</name>
<feature type="region of interest" description="Disordered" evidence="1">
    <location>
        <begin position="24"/>
        <end position="64"/>
    </location>
</feature>
<dbReference type="AlphaFoldDB" id="A0A6A5YZ17"/>
<dbReference type="EMBL" id="ML977331">
    <property type="protein sequence ID" value="KAF2112360.1"/>
    <property type="molecule type" value="Genomic_DNA"/>
</dbReference>
<evidence type="ECO:0000313" key="3">
    <source>
        <dbReference type="Proteomes" id="UP000799770"/>
    </source>
</evidence>
<protein>
    <submittedName>
        <fullName evidence="2">Uncharacterized protein</fullName>
    </submittedName>
</protein>